<feature type="compositionally biased region" description="Pro residues" evidence="1">
    <location>
        <begin position="83"/>
        <end position="93"/>
    </location>
</feature>
<proteinExistence type="predicted"/>
<feature type="compositionally biased region" description="Polar residues" evidence="1">
    <location>
        <begin position="108"/>
        <end position="117"/>
    </location>
</feature>
<evidence type="ECO:0000313" key="3">
    <source>
        <dbReference type="RefSeq" id="XP_070447054.1"/>
    </source>
</evidence>
<dbReference type="RefSeq" id="XP_070447054.1">
    <property type="nucleotide sequence ID" value="XM_070590953.1"/>
</dbReference>
<dbReference type="GeneID" id="103552158"/>
<feature type="compositionally biased region" description="Basic residues" evidence="1">
    <location>
        <begin position="13"/>
        <end position="23"/>
    </location>
</feature>
<gene>
    <name evidence="3" type="primary">LOC103552158</name>
</gene>
<accession>A0ABM4M2Y4</accession>
<protein>
    <submittedName>
        <fullName evidence="3">Protein translocase subunit SecD-like</fullName>
    </submittedName>
</protein>
<organism evidence="2 3">
    <name type="scientific">Equus przewalskii</name>
    <name type="common">Przewalski's horse</name>
    <name type="synonym">Equus caballus przewalskii</name>
    <dbReference type="NCBI Taxonomy" id="9798"/>
    <lineage>
        <taxon>Eukaryota</taxon>
        <taxon>Metazoa</taxon>
        <taxon>Chordata</taxon>
        <taxon>Craniata</taxon>
        <taxon>Vertebrata</taxon>
        <taxon>Euteleostomi</taxon>
        <taxon>Mammalia</taxon>
        <taxon>Eutheria</taxon>
        <taxon>Laurasiatheria</taxon>
        <taxon>Perissodactyla</taxon>
        <taxon>Equidae</taxon>
        <taxon>Equus</taxon>
    </lineage>
</organism>
<feature type="region of interest" description="Disordered" evidence="1">
    <location>
        <begin position="1"/>
        <end position="120"/>
    </location>
</feature>
<keyword evidence="2" id="KW-1185">Reference proteome</keyword>
<evidence type="ECO:0000313" key="2">
    <source>
        <dbReference type="Proteomes" id="UP001652662"/>
    </source>
</evidence>
<dbReference type="Proteomes" id="UP001652662">
    <property type="component" value="Chromosome 23"/>
</dbReference>
<reference evidence="3" key="1">
    <citation type="submission" date="2025-08" db="UniProtKB">
        <authorList>
            <consortium name="RefSeq"/>
        </authorList>
    </citation>
    <scope>IDENTIFICATION</scope>
    <source>
        <tissue evidence="3">Blood</tissue>
    </source>
</reference>
<evidence type="ECO:0000256" key="1">
    <source>
        <dbReference type="SAM" id="MobiDB-lite"/>
    </source>
</evidence>
<sequence>MVGLIRRGPGCSRARHNTKRRRERAPPSADRWHETQGSQPARTLDPAPDRGPPPARGASGTFASPSPPRPRPPSAVRRAQPRPAAPGPAPPAAPRSNAQLSRAKRQFAKSNASSSPPRQLHVLNFDPVCAGCAVAAWNRRPPYLNPTPEITY</sequence>
<name>A0ABM4M2Y4_EQUPR</name>